<comment type="subcellular location">
    <subcellularLocation>
        <location evidence="1">Membrane</location>
        <topology evidence="1">Single-pass type II membrane protein</topology>
    </subcellularLocation>
</comment>
<dbReference type="AlphaFoldDB" id="A0A4E0RAC4"/>
<dbReference type="PANTHER" id="PTHR12270:SF25">
    <property type="entry name" value="GLYCOSYLTRANSFERASE-LIKE PROTEIN LARGE"/>
    <property type="match status" value="1"/>
</dbReference>
<protein>
    <submittedName>
        <fullName evidence="8">Uncharacterized protein</fullName>
    </submittedName>
</protein>
<dbReference type="GO" id="GO:0015020">
    <property type="term" value="F:glucuronosyltransferase activity"/>
    <property type="evidence" value="ECO:0007669"/>
    <property type="project" value="TreeGrafter"/>
</dbReference>
<evidence type="ECO:0000256" key="2">
    <source>
        <dbReference type="ARBA" id="ARBA00022692"/>
    </source>
</evidence>
<evidence type="ECO:0000256" key="7">
    <source>
        <dbReference type="SAM" id="Phobius"/>
    </source>
</evidence>
<keyword evidence="6" id="KW-0325">Glycoprotein</keyword>
<keyword evidence="9" id="KW-1185">Reference proteome</keyword>
<dbReference type="PANTHER" id="PTHR12270">
    <property type="entry name" value="GLYCOSYLTRANSFERASE-RELATED"/>
    <property type="match status" value="1"/>
</dbReference>
<keyword evidence="5 7" id="KW-0472">Membrane</keyword>
<dbReference type="InterPro" id="IPR051292">
    <property type="entry name" value="Xyl/GlcA_transferase"/>
</dbReference>
<feature type="transmembrane region" description="Helical" evidence="7">
    <location>
        <begin position="25"/>
        <end position="42"/>
    </location>
</feature>
<dbReference type="EMBL" id="JXXN02001757">
    <property type="protein sequence ID" value="THD24146.1"/>
    <property type="molecule type" value="Genomic_DNA"/>
</dbReference>
<dbReference type="InterPro" id="IPR029044">
    <property type="entry name" value="Nucleotide-diphossugar_trans"/>
</dbReference>
<keyword evidence="2 7" id="KW-0812">Transmembrane</keyword>
<name>A0A4E0RAC4_FASHE</name>
<evidence type="ECO:0000256" key="1">
    <source>
        <dbReference type="ARBA" id="ARBA00004606"/>
    </source>
</evidence>
<gene>
    <name evidence="8" type="ORF">D915_005068</name>
</gene>
<evidence type="ECO:0000256" key="6">
    <source>
        <dbReference type="ARBA" id="ARBA00023180"/>
    </source>
</evidence>
<evidence type="ECO:0000313" key="8">
    <source>
        <dbReference type="EMBL" id="THD24146.1"/>
    </source>
</evidence>
<evidence type="ECO:0000256" key="5">
    <source>
        <dbReference type="ARBA" id="ARBA00023136"/>
    </source>
</evidence>
<keyword evidence="4 7" id="KW-1133">Transmembrane helix</keyword>
<dbReference type="GO" id="GO:0016020">
    <property type="term" value="C:membrane"/>
    <property type="evidence" value="ECO:0007669"/>
    <property type="project" value="UniProtKB-SubCell"/>
</dbReference>
<evidence type="ECO:0000256" key="4">
    <source>
        <dbReference type="ARBA" id="ARBA00022989"/>
    </source>
</evidence>
<proteinExistence type="predicted"/>
<keyword evidence="3" id="KW-0735">Signal-anchor</keyword>
<evidence type="ECO:0000256" key="3">
    <source>
        <dbReference type="ARBA" id="ARBA00022968"/>
    </source>
</evidence>
<sequence length="406" mass="47788">MHATVCDNRQKRSEHILPWRLMRKWIWGLCLIIFLLCFFHCCEEQISIPFHKDLSDVLQKLEPMHIFLSVIGEKNVPRLLNTLKSLLYYQNRVRHDREGCLISIRNATVLPCSRNRTTVSRRTIHLHLLADEETRGSLYSNLSQWKLQNFTWTIYPTEEHLDKVKWIPNNHSDGNSALLRLTLTTILPEFVHKVITLDVGMLLNDDIEELWNHFYHFRSEQILAYAWDQKSNSSVRVKRDAPVIPAYRCNGGPGLQHLQRMRLINWEALWHGTLETILEKQNHLTEGEQEVMRTIILQNSDLYYKLPCEWNVQTYSGTASECCQVIWPLHYPDQVDCWTKHAHNIPFQPVKLVHSDLHLNPSEANWTSNSSESYNGFEQKLTTSELRNRYVQTYNKLLDIELACFT</sequence>
<accession>A0A4E0RAC4</accession>
<comment type="caution">
    <text evidence="8">The sequence shown here is derived from an EMBL/GenBank/DDBJ whole genome shotgun (WGS) entry which is preliminary data.</text>
</comment>
<organism evidence="8 9">
    <name type="scientific">Fasciola hepatica</name>
    <name type="common">Liver fluke</name>
    <dbReference type="NCBI Taxonomy" id="6192"/>
    <lineage>
        <taxon>Eukaryota</taxon>
        <taxon>Metazoa</taxon>
        <taxon>Spiralia</taxon>
        <taxon>Lophotrochozoa</taxon>
        <taxon>Platyhelminthes</taxon>
        <taxon>Trematoda</taxon>
        <taxon>Digenea</taxon>
        <taxon>Plagiorchiida</taxon>
        <taxon>Echinostomata</taxon>
        <taxon>Echinostomatoidea</taxon>
        <taxon>Fasciolidae</taxon>
        <taxon>Fasciola</taxon>
    </lineage>
</organism>
<evidence type="ECO:0000313" key="9">
    <source>
        <dbReference type="Proteomes" id="UP000230066"/>
    </source>
</evidence>
<dbReference type="Proteomes" id="UP000230066">
    <property type="component" value="Unassembled WGS sequence"/>
</dbReference>
<reference evidence="8" key="1">
    <citation type="submission" date="2019-03" db="EMBL/GenBank/DDBJ databases">
        <title>Improved annotation for the trematode Fasciola hepatica.</title>
        <authorList>
            <person name="Choi Y.-J."/>
            <person name="Martin J."/>
            <person name="Mitreva M."/>
        </authorList>
    </citation>
    <scope>NUCLEOTIDE SEQUENCE [LARGE SCALE GENOMIC DNA]</scope>
</reference>
<dbReference type="SUPFAM" id="SSF53448">
    <property type="entry name" value="Nucleotide-diphospho-sugar transferases"/>
    <property type="match status" value="1"/>
</dbReference>
<dbReference type="Gene3D" id="3.90.550.10">
    <property type="entry name" value="Spore Coat Polysaccharide Biosynthesis Protein SpsA, Chain A"/>
    <property type="match status" value="1"/>
</dbReference>
<dbReference type="GO" id="GO:0035269">
    <property type="term" value="P:protein O-linked glycosylation via mannose"/>
    <property type="evidence" value="ECO:0007669"/>
    <property type="project" value="TreeGrafter"/>
</dbReference>
<dbReference type="GO" id="GO:0042285">
    <property type="term" value="F:xylosyltransferase activity"/>
    <property type="evidence" value="ECO:0007669"/>
    <property type="project" value="TreeGrafter"/>
</dbReference>